<dbReference type="PANTHER" id="PTHR33204">
    <property type="entry name" value="TRANSCRIPTIONAL REGULATOR, MARR FAMILY"/>
    <property type="match status" value="1"/>
</dbReference>
<evidence type="ECO:0000256" key="3">
    <source>
        <dbReference type="ARBA" id="ARBA00023163"/>
    </source>
</evidence>
<protein>
    <submittedName>
        <fullName evidence="5">Transcriptional regulator, HxlR family</fullName>
    </submittedName>
</protein>
<gene>
    <name evidence="5" type="ORF">Krac_6451</name>
</gene>
<organism evidence="5 6">
    <name type="scientific">Ktedonobacter racemifer DSM 44963</name>
    <dbReference type="NCBI Taxonomy" id="485913"/>
    <lineage>
        <taxon>Bacteria</taxon>
        <taxon>Bacillati</taxon>
        <taxon>Chloroflexota</taxon>
        <taxon>Ktedonobacteria</taxon>
        <taxon>Ktedonobacterales</taxon>
        <taxon>Ktedonobacteraceae</taxon>
        <taxon>Ktedonobacter</taxon>
    </lineage>
</organism>
<comment type="caution">
    <text evidence="5">The sequence shown here is derived from an EMBL/GenBank/DDBJ whole genome shotgun (WGS) entry which is preliminary data.</text>
</comment>
<reference evidence="5 6" key="1">
    <citation type="journal article" date="2011" name="Stand. Genomic Sci.">
        <title>Non-contiguous finished genome sequence and contextual data of the filamentous soil bacterium Ktedonobacter racemifer type strain (SOSP1-21).</title>
        <authorList>
            <person name="Chang Y.J."/>
            <person name="Land M."/>
            <person name="Hauser L."/>
            <person name="Chertkov O."/>
            <person name="Del Rio T.G."/>
            <person name="Nolan M."/>
            <person name="Copeland A."/>
            <person name="Tice H."/>
            <person name="Cheng J.F."/>
            <person name="Lucas S."/>
            <person name="Han C."/>
            <person name="Goodwin L."/>
            <person name="Pitluck S."/>
            <person name="Ivanova N."/>
            <person name="Ovchinikova G."/>
            <person name="Pati A."/>
            <person name="Chen A."/>
            <person name="Palaniappan K."/>
            <person name="Mavromatis K."/>
            <person name="Liolios K."/>
            <person name="Brettin T."/>
            <person name="Fiebig A."/>
            <person name="Rohde M."/>
            <person name="Abt B."/>
            <person name="Goker M."/>
            <person name="Detter J.C."/>
            <person name="Woyke T."/>
            <person name="Bristow J."/>
            <person name="Eisen J.A."/>
            <person name="Markowitz V."/>
            <person name="Hugenholtz P."/>
            <person name="Kyrpides N.C."/>
            <person name="Klenk H.P."/>
            <person name="Lapidus A."/>
        </authorList>
    </citation>
    <scope>NUCLEOTIDE SEQUENCE [LARGE SCALE GENOMIC DNA]</scope>
    <source>
        <strain evidence="6">DSM 44963</strain>
    </source>
</reference>
<keyword evidence="2" id="KW-0238">DNA-binding</keyword>
<evidence type="ECO:0000256" key="2">
    <source>
        <dbReference type="ARBA" id="ARBA00023125"/>
    </source>
</evidence>
<dbReference type="Gene3D" id="1.10.10.10">
    <property type="entry name" value="Winged helix-like DNA-binding domain superfamily/Winged helix DNA-binding domain"/>
    <property type="match status" value="1"/>
</dbReference>
<name>D6TUU2_KTERA</name>
<dbReference type="InterPro" id="IPR002577">
    <property type="entry name" value="HTH_HxlR"/>
</dbReference>
<proteinExistence type="predicted"/>
<sequence length="144" mass="16473">MVTSNKKQPQSNIFLATCTSRQVLHLIADQWTALVIYALEGGTKRFSQLLTQIDGISKKMLSQTLRDMERNGLVQRVVYPVVPPRVEYSLTTLGQTLIEPITALRIWAEEHLDEVKEARVKHDQTEHISVQEQVASLVQQREQH</sequence>
<dbReference type="Pfam" id="PF01638">
    <property type="entry name" value="HxlR"/>
    <property type="match status" value="1"/>
</dbReference>
<dbReference type="InParanoid" id="D6TUU2"/>
<dbReference type="EMBL" id="ADVG01000003">
    <property type="protein sequence ID" value="EFH85268.1"/>
    <property type="molecule type" value="Genomic_DNA"/>
</dbReference>
<dbReference type="Proteomes" id="UP000004508">
    <property type="component" value="Unassembled WGS sequence"/>
</dbReference>
<dbReference type="InterPro" id="IPR036390">
    <property type="entry name" value="WH_DNA-bd_sf"/>
</dbReference>
<dbReference type="PANTHER" id="PTHR33204:SF18">
    <property type="entry name" value="TRANSCRIPTIONAL REGULATORY PROTEIN"/>
    <property type="match status" value="1"/>
</dbReference>
<dbReference type="InterPro" id="IPR036388">
    <property type="entry name" value="WH-like_DNA-bd_sf"/>
</dbReference>
<keyword evidence="1" id="KW-0805">Transcription regulation</keyword>
<dbReference type="GO" id="GO:0003677">
    <property type="term" value="F:DNA binding"/>
    <property type="evidence" value="ECO:0007669"/>
    <property type="project" value="UniProtKB-KW"/>
</dbReference>
<evidence type="ECO:0000256" key="1">
    <source>
        <dbReference type="ARBA" id="ARBA00023015"/>
    </source>
</evidence>
<feature type="domain" description="HTH hxlR-type" evidence="4">
    <location>
        <begin position="18"/>
        <end position="116"/>
    </location>
</feature>
<evidence type="ECO:0000259" key="4">
    <source>
        <dbReference type="PROSITE" id="PS51118"/>
    </source>
</evidence>
<evidence type="ECO:0000313" key="5">
    <source>
        <dbReference type="EMBL" id="EFH85268.1"/>
    </source>
</evidence>
<keyword evidence="6" id="KW-1185">Reference proteome</keyword>
<evidence type="ECO:0000313" key="6">
    <source>
        <dbReference type="Proteomes" id="UP000004508"/>
    </source>
</evidence>
<dbReference type="SUPFAM" id="SSF46785">
    <property type="entry name" value="Winged helix' DNA-binding domain"/>
    <property type="match status" value="1"/>
</dbReference>
<dbReference type="RefSeq" id="WP_007917419.1">
    <property type="nucleotide sequence ID" value="NZ_ADVG01000003.1"/>
</dbReference>
<accession>D6TUU2</accession>
<dbReference type="eggNOG" id="COG1733">
    <property type="taxonomic scope" value="Bacteria"/>
</dbReference>
<dbReference type="PROSITE" id="PS51118">
    <property type="entry name" value="HTH_HXLR"/>
    <property type="match status" value="1"/>
</dbReference>
<keyword evidence="3" id="KW-0804">Transcription</keyword>
<dbReference type="OrthoDB" id="9791143at2"/>
<dbReference type="AlphaFoldDB" id="D6TUU2"/>